<reference evidence="3" key="1">
    <citation type="submission" date="2016-06" db="UniProtKB">
        <authorList>
            <consortium name="WormBaseParasite"/>
        </authorList>
    </citation>
    <scope>IDENTIFICATION</scope>
</reference>
<keyword evidence="2" id="KW-1185">Reference proteome</keyword>
<organism evidence="3">
    <name type="scientific">Onchocerca flexuosa</name>
    <dbReference type="NCBI Taxonomy" id="387005"/>
    <lineage>
        <taxon>Eukaryota</taxon>
        <taxon>Metazoa</taxon>
        <taxon>Ecdysozoa</taxon>
        <taxon>Nematoda</taxon>
        <taxon>Chromadorea</taxon>
        <taxon>Rhabditida</taxon>
        <taxon>Spirurina</taxon>
        <taxon>Spiruromorpha</taxon>
        <taxon>Filarioidea</taxon>
        <taxon>Onchocercidae</taxon>
        <taxon>Onchocerca</taxon>
    </lineage>
</organism>
<name>A0A183HLX0_9BILA</name>
<evidence type="ECO:0000313" key="3">
    <source>
        <dbReference type="WBParaSite" id="OFLC_0000848101-mRNA-1"/>
    </source>
</evidence>
<dbReference type="Proteomes" id="UP000267606">
    <property type="component" value="Unassembled WGS sequence"/>
</dbReference>
<accession>A0A183HLX0</accession>
<dbReference type="EMBL" id="UZAJ01009631">
    <property type="protein sequence ID" value="VDO55865.1"/>
    <property type="molecule type" value="Genomic_DNA"/>
</dbReference>
<reference evidence="1 2" key="2">
    <citation type="submission" date="2018-11" db="EMBL/GenBank/DDBJ databases">
        <authorList>
            <consortium name="Pathogen Informatics"/>
        </authorList>
    </citation>
    <scope>NUCLEOTIDE SEQUENCE [LARGE SCALE GENOMIC DNA]</scope>
</reference>
<dbReference type="WBParaSite" id="OFLC_0000848101-mRNA-1">
    <property type="protein sequence ID" value="OFLC_0000848101-mRNA-1"/>
    <property type="gene ID" value="OFLC_0000848101"/>
</dbReference>
<evidence type="ECO:0000313" key="2">
    <source>
        <dbReference type="Proteomes" id="UP000267606"/>
    </source>
</evidence>
<sequence>MTWSHRSLLYAPSSNSILSSSVSTETIPLHNTGNNSSTCVASHEGESVEMIPEFAARSYTMDCGDPQRIQIRHLFDRKISPSAIDNSIVGNHRRKTKESPLQSSSEISEMEMQLKNLDVFSTPKSMMNKKKSLSASWLAEGKKG</sequence>
<proteinExistence type="predicted"/>
<gene>
    <name evidence="1" type="ORF">OFLC_LOCUS8482</name>
</gene>
<protein>
    <submittedName>
        <fullName evidence="1 3">Uncharacterized protein</fullName>
    </submittedName>
</protein>
<dbReference type="AlphaFoldDB" id="A0A183HLX0"/>
<evidence type="ECO:0000313" key="1">
    <source>
        <dbReference type="EMBL" id="VDO55865.1"/>
    </source>
</evidence>